<protein>
    <submittedName>
        <fullName evidence="2">Uncharacterized protein</fullName>
    </submittedName>
</protein>
<dbReference type="AlphaFoldDB" id="A0A238D3X9"/>
<evidence type="ECO:0000313" key="3">
    <source>
        <dbReference type="Proteomes" id="UP000214566"/>
    </source>
</evidence>
<keyword evidence="3" id="KW-1185">Reference proteome</keyword>
<organism evidence="2 3">
    <name type="scientific">Thiomonas delicata</name>
    <name type="common">Thiomonas cuprina</name>
    <dbReference type="NCBI Taxonomy" id="364030"/>
    <lineage>
        <taxon>Bacteria</taxon>
        <taxon>Pseudomonadati</taxon>
        <taxon>Pseudomonadota</taxon>
        <taxon>Betaproteobacteria</taxon>
        <taxon>Burkholderiales</taxon>
        <taxon>Thiomonas</taxon>
    </lineage>
</organism>
<proteinExistence type="predicted"/>
<dbReference type="EMBL" id="FLMQ01000055">
    <property type="protein sequence ID" value="SBP88006.1"/>
    <property type="molecule type" value="Genomic_DNA"/>
</dbReference>
<accession>A0A238D3X9</accession>
<reference evidence="2 3" key="1">
    <citation type="submission" date="2016-06" db="EMBL/GenBank/DDBJ databases">
        <authorList>
            <person name="Kjaerup R.B."/>
            <person name="Dalgaard T.S."/>
            <person name="Juul-Madsen H.R."/>
        </authorList>
    </citation>
    <scope>NUCLEOTIDE SEQUENCE [LARGE SCALE GENOMIC DNA]</scope>
    <source>
        <strain evidence="2 3">DSM 16361</strain>
    </source>
</reference>
<sequence>MTKPKTKADDTEQSRRFLEAAKELEADESGAKFDRAVQPLVLANAKRPPPESGVAAKKTKG</sequence>
<dbReference type="Proteomes" id="UP000214566">
    <property type="component" value="Unassembled WGS sequence"/>
</dbReference>
<gene>
    <name evidence="2" type="ORF">THIARS_60719</name>
</gene>
<dbReference type="RefSeq" id="WP_094160115.1">
    <property type="nucleotide sequence ID" value="NZ_LT592170.1"/>
</dbReference>
<evidence type="ECO:0000313" key="2">
    <source>
        <dbReference type="EMBL" id="SBP88006.1"/>
    </source>
</evidence>
<feature type="region of interest" description="Disordered" evidence="1">
    <location>
        <begin position="41"/>
        <end position="61"/>
    </location>
</feature>
<name>A0A238D3X9_THIDL</name>
<evidence type="ECO:0000256" key="1">
    <source>
        <dbReference type="SAM" id="MobiDB-lite"/>
    </source>
</evidence>